<organism evidence="1 2">
    <name type="scientific">Chryseolinea serpens</name>
    <dbReference type="NCBI Taxonomy" id="947013"/>
    <lineage>
        <taxon>Bacteria</taxon>
        <taxon>Pseudomonadati</taxon>
        <taxon>Bacteroidota</taxon>
        <taxon>Cytophagia</taxon>
        <taxon>Cytophagales</taxon>
        <taxon>Fulvivirgaceae</taxon>
        <taxon>Chryseolinea</taxon>
    </lineage>
</organism>
<dbReference type="RefSeq" id="WP_143165127.1">
    <property type="nucleotide sequence ID" value="NZ_FQWQ01000005.1"/>
</dbReference>
<dbReference type="OrthoDB" id="1444051at2"/>
<evidence type="ECO:0000313" key="2">
    <source>
        <dbReference type="Proteomes" id="UP000184212"/>
    </source>
</evidence>
<proteinExistence type="predicted"/>
<dbReference type="AlphaFoldDB" id="A0A1M5WI81"/>
<keyword evidence="2" id="KW-1185">Reference proteome</keyword>
<dbReference type="STRING" id="947013.SAMN04488109_5723"/>
<dbReference type="Proteomes" id="UP000184212">
    <property type="component" value="Unassembled WGS sequence"/>
</dbReference>
<reference evidence="1 2" key="1">
    <citation type="submission" date="2016-11" db="EMBL/GenBank/DDBJ databases">
        <authorList>
            <person name="Jaros S."/>
            <person name="Januszkiewicz K."/>
            <person name="Wedrychowicz H."/>
        </authorList>
    </citation>
    <scope>NUCLEOTIDE SEQUENCE [LARGE SCALE GENOMIC DNA]</scope>
    <source>
        <strain evidence="1 2">DSM 24574</strain>
    </source>
</reference>
<sequence>MRTSLSEIRLGEKHLQKTLEPGESLVFQARLITEPVLRWNVYLLQKVYGVLALRQRNMVKTEMEAIHRRLFTHPAKADFQKQIFQHFKS</sequence>
<accession>A0A1M5WI81</accession>
<name>A0A1M5WI81_9BACT</name>
<evidence type="ECO:0000313" key="1">
    <source>
        <dbReference type="EMBL" id="SHH87215.1"/>
    </source>
</evidence>
<gene>
    <name evidence="1" type="ORF">SAMN04488109_5723</name>
</gene>
<protein>
    <submittedName>
        <fullName evidence="1">Uncharacterized protein</fullName>
    </submittedName>
</protein>
<dbReference type="EMBL" id="FQWQ01000005">
    <property type="protein sequence ID" value="SHH87215.1"/>
    <property type="molecule type" value="Genomic_DNA"/>
</dbReference>